<dbReference type="SMART" id="SM00448">
    <property type="entry name" value="REC"/>
    <property type="match status" value="1"/>
</dbReference>
<evidence type="ECO:0000256" key="4">
    <source>
        <dbReference type="ARBA" id="ARBA00023125"/>
    </source>
</evidence>
<feature type="domain" description="Response regulatory" evidence="8">
    <location>
        <begin position="2"/>
        <end position="116"/>
    </location>
</feature>
<dbReference type="PROSITE" id="PS51755">
    <property type="entry name" value="OMPR_PHOB"/>
    <property type="match status" value="1"/>
</dbReference>
<dbReference type="PROSITE" id="PS50110">
    <property type="entry name" value="RESPONSE_REGULATORY"/>
    <property type="match status" value="1"/>
</dbReference>
<dbReference type="FunFam" id="3.40.50.2300:FF:000002">
    <property type="entry name" value="DNA-binding response regulator PhoP"/>
    <property type="match status" value="1"/>
</dbReference>
<evidence type="ECO:0000256" key="5">
    <source>
        <dbReference type="ARBA" id="ARBA00023163"/>
    </source>
</evidence>
<feature type="domain" description="OmpR/PhoB-type" evidence="9">
    <location>
        <begin position="124"/>
        <end position="218"/>
    </location>
</feature>
<dbReference type="InterPro" id="IPR001867">
    <property type="entry name" value="OmpR/PhoB-type_DNA-bd"/>
</dbReference>
<feature type="modified residue" description="4-aspartylphosphate" evidence="6">
    <location>
        <position position="51"/>
    </location>
</feature>
<reference evidence="10" key="1">
    <citation type="submission" date="2014-04" db="EMBL/GenBank/DDBJ databases">
        <title>In planta biocontrol of soil-borne Fusarium wilt of banana through a plant endophytic bacterium, Burkholderia cenocepacia 869T2.</title>
        <authorList>
            <person name="Ho Y.-N."/>
            <person name="Chiang H.-M."/>
            <person name="Chao C.-P."/>
            <person name="Su C.-C."/>
            <person name="Hsu H.-F."/>
            <person name="Guo C.-T."/>
            <person name="Hsieh J.-L."/>
            <person name="Huang C.-C."/>
        </authorList>
    </citation>
    <scope>NUCLEOTIDE SEQUENCE [LARGE SCALE GENOMIC DNA]</scope>
    <source>
        <strain evidence="10">869T2</strain>
    </source>
</reference>
<dbReference type="InterPro" id="IPR039420">
    <property type="entry name" value="WalR-like"/>
</dbReference>
<dbReference type="GO" id="GO:0000976">
    <property type="term" value="F:transcription cis-regulatory region binding"/>
    <property type="evidence" value="ECO:0007669"/>
    <property type="project" value="TreeGrafter"/>
</dbReference>
<evidence type="ECO:0000256" key="7">
    <source>
        <dbReference type="PROSITE-ProRule" id="PRU01091"/>
    </source>
</evidence>
<dbReference type="GO" id="GO:0006355">
    <property type="term" value="P:regulation of DNA-templated transcription"/>
    <property type="evidence" value="ECO:0007669"/>
    <property type="project" value="InterPro"/>
</dbReference>
<dbReference type="GO" id="GO:0000156">
    <property type="term" value="F:phosphorelay response regulator activity"/>
    <property type="evidence" value="ECO:0007669"/>
    <property type="project" value="TreeGrafter"/>
</dbReference>
<evidence type="ECO:0000256" key="3">
    <source>
        <dbReference type="ARBA" id="ARBA00023015"/>
    </source>
</evidence>
<proteinExistence type="predicted"/>
<dbReference type="SUPFAM" id="SSF52172">
    <property type="entry name" value="CheY-like"/>
    <property type="match status" value="1"/>
</dbReference>
<dbReference type="GO" id="GO:0005829">
    <property type="term" value="C:cytosol"/>
    <property type="evidence" value="ECO:0007669"/>
    <property type="project" value="TreeGrafter"/>
</dbReference>
<dbReference type="CDD" id="cd17624">
    <property type="entry name" value="REC_OmpR_PmrA-like"/>
    <property type="match status" value="1"/>
</dbReference>
<dbReference type="Pfam" id="PF00072">
    <property type="entry name" value="Response_reg"/>
    <property type="match status" value="1"/>
</dbReference>
<accession>A0A071MX03</accession>
<evidence type="ECO:0000313" key="10">
    <source>
        <dbReference type="EMBL" id="KEA60996.1"/>
    </source>
</evidence>
<dbReference type="GO" id="GO:0032993">
    <property type="term" value="C:protein-DNA complex"/>
    <property type="evidence" value="ECO:0007669"/>
    <property type="project" value="TreeGrafter"/>
</dbReference>
<comment type="caution">
    <text evidence="10">The sequence shown here is derived from an EMBL/GenBank/DDBJ whole genome shotgun (WGS) entry which is preliminary data.</text>
</comment>
<name>A0A071MX03_9BURK</name>
<keyword evidence="5" id="KW-0804">Transcription</keyword>
<dbReference type="EMBL" id="JJOA01000002">
    <property type="protein sequence ID" value="KEA60996.1"/>
    <property type="molecule type" value="Genomic_DNA"/>
</dbReference>
<evidence type="ECO:0000256" key="1">
    <source>
        <dbReference type="ARBA" id="ARBA00022553"/>
    </source>
</evidence>
<dbReference type="Gene3D" id="1.10.10.10">
    <property type="entry name" value="Winged helix-like DNA-binding domain superfamily/Winged helix DNA-binding domain"/>
    <property type="match status" value="1"/>
</dbReference>
<dbReference type="Gene3D" id="3.40.50.2300">
    <property type="match status" value="1"/>
</dbReference>
<evidence type="ECO:0000256" key="2">
    <source>
        <dbReference type="ARBA" id="ARBA00023012"/>
    </source>
</evidence>
<dbReference type="AlphaFoldDB" id="A0A071MX03"/>
<dbReference type="CDD" id="cd00383">
    <property type="entry name" value="trans_reg_C"/>
    <property type="match status" value="1"/>
</dbReference>
<feature type="DNA-binding region" description="OmpR/PhoB-type" evidence="7">
    <location>
        <begin position="124"/>
        <end position="218"/>
    </location>
</feature>
<dbReference type="SUPFAM" id="SSF46894">
    <property type="entry name" value="C-terminal effector domain of the bipartite response regulators"/>
    <property type="match status" value="1"/>
</dbReference>
<organism evidence="10">
    <name type="scientific">Burkholderia cenocepacia</name>
    <dbReference type="NCBI Taxonomy" id="95486"/>
    <lineage>
        <taxon>Bacteria</taxon>
        <taxon>Pseudomonadati</taxon>
        <taxon>Pseudomonadota</taxon>
        <taxon>Betaproteobacteria</taxon>
        <taxon>Burkholderiales</taxon>
        <taxon>Burkholderiaceae</taxon>
        <taxon>Burkholderia</taxon>
        <taxon>Burkholderia cepacia complex</taxon>
    </lineage>
</organism>
<evidence type="ECO:0000259" key="9">
    <source>
        <dbReference type="PROSITE" id="PS51755"/>
    </source>
</evidence>
<sequence>MRLLLVEDDDLIGSGLEISLSQAGYHVDWLRDGHAAATALATTRFALVVLDLGLPGKSGTELLRALREAGETVPVLVLTARGTVADRVRGLDDGADDYLAKPFELSEVLARCRALVRRSQGRAGDEIVWRDITIDLTAHTVTRDAARIALTSREWAILVQLVSHPGVPQSRAHLEDSLYGWQEGIESNAIEVHVSNLRKKLGAELIRTVRGIGYVVDLR</sequence>
<keyword evidence="2" id="KW-0902">Two-component regulatory system</keyword>
<keyword evidence="4 7" id="KW-0238">DNA-binding</keyword>
<dbReference type="InterPro" id="IPR036388">
    <property type="entry name" value="WH-like_DNA-bd_sf"/>
</dbReference>
<dbReference type="Gene3D" id="6.10.250.690">
    <property type="match status" value="1"/>
</dbReference>
<gene>
    <name evidence="10" type="ORF">DT99_02485</name>
</gene>
<dbReference type="InterPro" id="IPR016032">
    <property type="entry name" value="Sig_transdc_resp-reg_C-effctor"/>
</dbReference>
<dbReference type="PANTHER" id="PTHR48111">
    <property type="entry name" value="REGULATOR OF RPOS"/>
    <property type="match status" value="1"/>
</dbReference>
<protein>
    <submittedName>
        <fullName evidence="10">Regulator</fullName>
    </submittedName>
</protein>
<dbReference type="InterPro" id="IPR011006">
    <property type="entry name" value="CheY-like_superfamily"/>
</dbReference>
<keyword evidence="3" id="KW-0805">Transcription regulation</keyword>
<dbReference type="InterPro" id="IPR001789">
    <property type="entry name" value="Sig_transdc_resp-reg_receiver"/>
</dbReference>
<evidence type="ECO:0000259" key="8">
    <source>
        <dbReference type="PROSITE" id="PS50110"/>
    </source>
</evidence>
<dbReference type="SMART" id="SM00862">
    <property type="entry name" value="Trans_reg_C"/>
    <property type="match status" value="1"/>
</dbReference>
<evidence type="ECO:0000256" key="6">
    <source>
        <dbReference type="PROSITE-ProRule" id="PRU00169"/>
    </source>
</evidence>
<dbReference type="PANTHER" id="PTHR48111:SF67">
    <property type="entry name" value="TRANSCRIPTIONAL REGULATORY PROTEIN TCTD"/>
    <property type="match status" value="1"/>
</dbReference>
<keyword evidence="1 6" id="KW-0597">Phosphoprotein</keyword>
<dbReference type="Pfam" id="PF00486">
    <property type="entry name" value="Trans_reg_C"/>
    <property type="match status" value="1"/>
</dbReference>
<dbReference type="OrthoDB" id="9802426at2"/>